<name>A0A7U4QKX2_DESA2</name>
<keyword evidence="3" id="KW-1185">Reference proteome</keyword>
<protein>
    <recommendedName>
        <fullName evidence="4">Ferredoxin</fullName>
    </recommendedName>
</protein>
<evidence type="ECO:0008006" key="4">
    <source>
        <dbReference type="Google" id="ProtNLM"/>
    </source>
</evidence>
<reference evidence="2 3" key="1">
    <citation type="submission" date="2015-10" db="EMBL/GenBank/DDBJ databases">
        <title>Candidatus Desulfofervidus auxilii, a hydrogenotrophic sulfate-reducing bacterium involved in the thermophilic anaerobic oxidation of methane.</title>
        <authorList>
            <person name="Krukenberg V."/>
            <person name="Richter M."/>
            <person name="Wegener G."/>
        </authorList>
    </citation>
    <scope>NUCLEOTIDE SEQUENCE [LARGE SCALE GENOMIC DNA]</scope>
    <source>
        <strain evidence="2 3">HS1</strain>
    </source>
</reference>
<dbReference type="EMBL" id="CP013015">
    <property type="protein sequence ID" value="AMM41240.1"/>
    <property type="molecule type" value="Genomic_DNA"/>
</dbReference>
<accession>A0A7U4QKX2</accession>
<sequence>MPNGRGGRQGGGGRGMGGQGRGQGRGRGGRGGAGPGGFCICPNCGNRVPHQPGVPCMQVKCPNCGTQMVRE</sequence>
<feature type="region of interest" description="Disordered" evidence="1">
    <location>
        <begin position="1"/>
        <end position="31"/>
    </location>
</feature>
<evidence type="ECO:0000313" key="2">
    <source>
        <dbReference type="EMBL" id="AMM41240.1"/>
    </source>
</evidence>
<dbReference type="AlphaFoldDB" id="A0A7U4QKX2"/>
<gene>
    <name evidence="2" type="ORF">HS1_001438</name>
</gene>
<evidence type="ECO:0000313" key="3">
    <source>
        <dbReference type="Proteomes" id="UP000070560"/>
    </source>
</evidence>
<organism evidence="2 3">
    <name type="scientific">Desulfofervidus auxilii</name>
    <dbReference type="NCBI Taxonomy" id="1621989"/>
    <lineage>
        <taxon>Bacteria</taxon>
        <taxon>Pseudomonadati</taxon>
        <taxon>Thermodesulfobacteriota</taxon>
        <taxon>Candidatus Desulfofervidia</taxon>
        <taxon>Candidatus Desulfofervidales</taxon>
        <taxon>Candidatus Desulfofervidaceae</taxon>
        <taxon>Candidatus Desulfofervidus</taxon>
    </lineage>
</organism>
<proteinExistence type="predicted"/>
<dbReference type="KEGG" id="daw:HS1_001438"/>
<dbReference type="Proteomes" id="UP000070560">
    <property type="component" value="Chromosome"/>
</dbReference>
<evidence type="ECO:0000256" key="1">
    <source>
        <dbReference type="SAM" id="MobiDB-lite"/>
    </source>
</evidence>